<dbReference type="Proteomes" id="UP001623348">
    <property type="component" value="Unassembled WGS sequence"/>
</dbReference>
<name>A0ABC9WUY9_GRUJA</name>
<evidence type="ECO:0000256" key="1">
    <source>
        <dbReference type="SAM" id="MobiDB-lite"/>
    </source>
</evidence>
<sequence>MSKWRTVMSAIPQGSVLGPALFNIFVGDMDSGIECALSKFTNDTKLCGVVDTLEGRDAIQRDLARLERWARVNRMKFNKAKCKVLHMGPRNPKHDYRLGEEWIESSPKEKDLGVLIDEKLNMSRQCALAAQKANHVLGCIKRGVTSRSREVILPLCSALVRPHLEYCVQLWGPQYRRDMELLERVQRRATKLIGGMEHLSCEDRLRELGLFSLEKRRLRGDLIAAYQYLKGPTGKMASKFSSVEKLDNVLTSLLKSKISTYEFSPFQSEEEYHQQANSHLEEFPTLLHCAARFGLKNLATFLLSCPEATQACKITNKHGDDPASIAEKHGHRELRKLIKELSINTADNFTNCEEEADDDDTYMLMLGSETQPAVTLKAKQSRRDQCGIGSRCQQEAEVDEGKKDDVEDNREETEHEDQEEEDSYSFQNSPDNLYASIPDDLEENRRGCFFCKRPPPPPPRNLPGILRQDDLHNLSQERNFVESRSERERRDGLITACYREDQDTCEADNEEEHPYTFAMLDESVYDFILAQDEEQEERKERRSFIVNRPPAPAPRPICSPVRDENTPYIVQVFQQKAARAPSDNDRTYCDARKPAAHRGHADSVTASTVKHTIPAEQEELIYLQEQVKKGAISVNEALDRFKQWQNEKQRLQSTQQERAHHLRDATIGNRPEKENLNVPKESRPESVPFRDFLFHVPFNKASPTRNPMDREQMPN</sequence>
<feature type="compositionally biased region" description="Acidic residues" evidence="1">
    <location>
        <begin position="406"/>
        <end position="423"/>
    </location>
</feature>
<dbReference type="Gene3D" id="1.25.40.20">
    <property type="entry name" value="Ankyrin repeat-containing domain"/>
    <property type="match status" value="1"/>
</dbReference>
<dbReference type="InterPro" id="IPR000477">
    <property type="entry name" value="RT_dom"/>
</dbReference>
<feature type="region of interest" description="Disordered" evidence="1">
    <location>
        <begin position="386"/>
        <end position="436"/>
    </location>
</feature>
<dbReference type="PROSITE" id="PS50878">
    <property type="entry name" value="RT_POL"/>
    <property type="match status" value="1"/>
</dbReference>
<evidence type="ECO:0000313" key="3">
    <source>
        <dbReference type="EMBL" id="GAB0188910.1"/>
    </source>
</evidence>
<comment type="caution">
    <text evidence="3">The sequence shown here is derived from an EMBL/GenBank/DDBJ whole genome shotgun (WGS) entry which is preliminary data.</text>
</comment>
<accession>A0ABC9WUY9</accession>
<evidence type="ECO:0000259" key="2">
    <source>
        <dbReference type="PROSITE" id="PS50878"/>
    </source>
</evidence>
<dbReference type="AlphaFoldDB" id="A0ABC9WUY9"/>
<organism evidence="3 4">
    <name type="scientific">Grus japonensis</name>
    <name type="common">Japanese crane</name>
    <name type="synonym">Red-crowned crane</name>
    <dbReference type="NCBI Taxonomy" id="30415"/>
    <lineage>
        <taxon>Eukaryota</taxon>
        <taxon>Metazoa</taxon>
        <taxon>Chordata</taxon>
        <taxon>Craniata</taxon>
        <taxon>Vertebrata</taxon>
        <taxon>Euteleostomi</taxon>
        <taxon>Archelosauria</taxon>
        <taxon>Archosauria</taxon>
        <taxon>Dinosauria</taxon>
        <taxon>Saurischia</taxon>
        <taxon>Theropoda</taxon>
        <taxon>Coelurosauria</taxon>
        <taxon>Aves</taxon>
        <taxon>Neognathae</taxon>
        <taxon>Neoaves</taxon>
        <taxon>Gruiformes</taxon>
        <taxon>Gruidae</taxon>
        <taxon>Grus</taxon>
    </lineage>
</organism>
<dbReference type="PANTHER" id="PTHR16267:SF13">
    <property type="entry name" value="B-CELL SCAFFOLD PROTEIN WITH ANKYRIN REPEATS"/>
    <property type="match status" value="1"/>
</dbReference>
<dbReference type="PANTHER" id="PTHR16267">
    <property type="entry name" value="BANK1/PIK3AP1 FAMILY MEMBER"/>
    <property type="match status" value="1"/>
</dbReference>
<proteinExistence type="predicted"/>
<feature type="region of interest" description="Disordered" evidence="1">
    <location>
        <begin position="648"/>
        <end position="684"/>
    </location>
</feature>
<protein>
    <submittedName>
        <fullName evidence="3">B-cell scaffold protein with ankyrin repeats</fullName>
    </submittedName>
</protein>
<evidence type="ECO:0000313" key="4">
    <source>
        <dbReference type="Proteomes" id="UP001623348"/>
    </source>
</evidence>
<reference evidence="3 4" key="1">
    <citation type="submission" date="2024-06" db="EMBL/GenBank/DDBJ databases">
        <title>The draft genome of Grus japonensis, version 3.</title>
        <authorList>
            <person name="Nabeshima K."/>
            <person name="Suzuki S."/>
            <person name="Onuma M."/>
        </authorList>
    </citation>
    <scope>NUCLEOTIDE SEQUENCE [LARGE SCALE GENOMIC DNA]</scope>
    <source>
        <strain evidence="3 4">451A</strain>
    </source>
</reference>
<feature type="domain" description="Reverse transcriptase" evidence="2">
    <location>
        <begin position="1"/>
        <end position="116"/>
    </location>
</feature>
<gene>
    <name evidence="3" type="ORF">GRJ2_001356300</name>
</gene>
<feature type="compositionally biased region" description="Basic and acidic residues" evidence="1">
    <location>
        <begin position="657"/>
        <end position="684"/>
    </location>
</feature>
<dbReference type="EMBL" id="BAAFJT010000004">
    <property type="protein sequence ID" value="GAB0188910.1"/>
    <property type="molecule type" value="Genomic_DNA"/>
</dbReference>
<dbReference type="InterPro" id="IPR036770">
    <property type="entry name" value="Ankyrin_rpt-contain_sf"/>
</dbReference>
<dbReference type="InterPro" id="IPR052446">
    <property type="entry name" value="B-cell_PI3K-Signaling_Adptrs"/>
</dbReference>
<dbReference type="Pfam" id="PF00078">
    <property type="entry name" value="RVT_1"/>
    <property type="match status" value="1"/>
</dbReference>
<keyword evidence="4" id="KW-1185">Reference proteome</keyword>